<keyword evidence="12" id="KW-1185">Reference proteome</keyword>
<evidence type="ECO:0000313" key="11">
    <source>
        <dbReference type="EMBL" id="CAD6219481.1"/>
    </source>
</evidence>
<organism evidence="11 12">
    <name type="scientific">Miscanthus lutarioriparius</name>
    <dbReference type="NCBI Taxonomy" id="422564"/>
    <lineage>
        <taxon>Eukaryota</taxon>
        <taxon>Viridiplantae</taxon>
        <taxon>Streptophyta</taxon>
        <taxon>Embryophyta</taxon>
        <taxon>Tracheophyta</taxon>
        <taxon>Spermatophyta</taxon>
        <taxon>Magnoliopsida</taxon>
        <taxon>Liliopsida</taxon>
        <taxon>Poales</taxon>
        <taxon>Poaceae</taxon>
        <taxon>PACMAD clade</taxon>
        <taxon>Panicoideae</taxon>
        <taxon>Andropogonodae</taxon>
        <taxon>Andropogoneae</taxon>
        <taxon>Saccharinae</taxon>
        <taxon>Miscanthus</taxon>
    </lineage>
</organism>
<evidence type="ECO:0000256" key="6">
    <source>
        <dbReference type="ARBA" id="ARBA00023125"/>
    </source>
</evidence>
<evidence type="ECO:0000256" key="3">
    <source>
        <dbReference type="ARBA" id="ARBA00022723"/>
    </source>
</evidence>
<keyword evidence="5" id="KW-0862">Zinc</keyword>
<dbReference type="InterPro" id="IPR003656">
    <property type="entry name" value="Znf_BED"/>
</dbReference>
<dbReference type="SMART" id="SM00614">
    <property type="entry name" value="ZnF_BED"/>
    <property type="match status" value="1"/>
</dbReference>
<comment type="subcellular location">
    <subcellularLocation>
        <location evidence="1">Nucleus</location>
    </subcellularLocation>
</comment>
<dbReference type="PANTHER" id="PTHR34396:SF32">
    <property type="entry name" value="OS09G0382120 PROTEIN"/>
    <property type="match status" value="1"/>
</dbReference>
<dbReference type="EMBL" id="CAJGYO010000003">
    <property type="protein sequence ID" value="CAD6219481.1"/>
    <property type="molecule type" value="Genomic_DNA"/>
</dbReference>
<evidence type="ECO:0000313" key="12">
    <source>
        <dbReference type="Proteomes" id="UP000604825"/>
    </source>
</evidence>
<dbReference type="PROSITE" id="PS50808">
    <property type="entry name" value="ZF_BED"/>
    <property type="match status" value="1"/>
</dbReference>
<dbReference type="Proteomes" id="UP000604825">
    <property type="component" value="Unassembled WGS sequence"/>
</dbReference>
<dbReference type="InterPro" id="IPR036236">
    <property type="entry name" value="Znf_C2H2_sf"/>
</dbReference>
<feature type="domain" description="BED-type" evidence="10">
    <location>
        <begin position="35"/>
        <end position="103"/>
    </location>
</feature>
<evidence type="ECO:0000256" key="4">
    <source>
        <dbReference type="ARBA" id="ARBA00022771"/>
    </source>
</evidence>
<evidence type="ECO:0000256" key="9">
    <source>
        <dbReference type="SAM" id="MobiDB-lite"/>
    </source>
</evidence>
<dbReference type="InterPro" id="IPR008906">
    <property type="entry name" value="HATC_C_dom"/>
</dbReference>
<evidence type="ECO:0000256" key="7">
    <source>
        <dbReference type="ARBA" id="ARBA00023242"/>
    </source>
</evidence>
<protein>
    <recommendedName>
        <fullName evidence="10">BED-type domain-containing protein</fullName>
    </recommendedName>
</protein>
<reference evidence="11" key="1">
    <citation type="submission" date="2020-10" db="EMBL/GenBank/DDBJ databases">
        <authorList>
            <person name="Han B."/>
            <person name="Lu T."/>
            <person name="Zhao Q."/>
            <person name="Huang X."/>
            <person name="Zhao Y."/>
        </authorList>
    </citation>
    <scope>NUCLEOTIDE SEQUENCE</scope>
</reference>
<feature type="compositionally biased region" description="Polar residues" evidence="9">
    <location>
        <begin position="20"/>
        <end position="31"/>
    </location>
</feature>
<evidence type="ECO:0000256" key="1">
    <source>
        <dbReference type="ARBA" id="ARBA00004123"/>
    </source>
</evidence>
<feature type="region of interest" description="Disordered" evidence="9">
    <location>
        <begin position="1"/>
        <end position="32"/>
    </location>
</feature>
<evidence type="ECO:0000256" key="8">
    <source>
        <dbReference type="PROSITE-ProRule" id="PRU00027"/>
    </source>
</evidence>
<proteinExistence type="predicted"/>
<keyword evidence="3" id="KW-0479">Metal-binding</keyword>
<dbReference type="AlphaFoldDB" id="A0A811NB13"/>
<evidence type="ECO:0000256" key="5">
    <source>
        <dbReference type="ARBA" id="ARBA00022833"/>
    </source>
</evidence>
<dbReference type="InterPro" id="IPR012337">
    <property type="entry name" value="RNaseH-like_sf"/>
</dbReference>
<dbReference type="GO" id="GO:1990837">
    <property type="term" value="F:sequence-specific double-stranded DNA binding"/>
    <property type="evidence" value="ECO:0007669"/>
    <property type="project" value="TreeGrafter"/>
</dbReference>
<gene>
    <name evidence="11" type="ORF">NCGR_LOCUS13119</name>
</gene>
<dbReference type="GO" id="GO:0005634">
    <property type="term" value="C:nucleus"/>
    <property type="evidence" value="ECO:0007669"/>
    <property type="project" value="UniProtKB-SubCell"/>
</dbReference>
<keyword evidence="7" id="KW-0539">Nucleus</keyword>
<keyword evidence="6" id="KW-0238">DNA-binding</keyword>
<comment type="caution">
    <text evidence="11">The sequence shown here is derived from an EMBL/GenBank/DDBJ whole genome shotgun (WGS) entry which is preliminary data.</text>
</comment>
<dbReference type="SUPFAM" id="SSF53098">
    <property type="entry name" value="Ribonuclease H-like"/>
    <property type="match status" value="1"/>
</dbReference>
<dbReference type="InterPro" id="IPR025525">
    <property type="entry name" value="hAT-like_transposase_RNase-H"/>
</dbReference>
<dbReference type="Pfam" id="PF14372">
    <property type="entry name" value="hAT-like_RNase-H"/>
    <property type="match status" value="1"/>
</dbReference>
<name>A0A811NB13_9POAL</name>
<sequence length="698" mass="80634">MQDVYENANKGEDEKEESSHSNTSPLYSGETSNKKLRSKVWDDFIPSFVDGKVARAECKHCHRVYNCSSTNGTGSLLRHQANCSSGTHKRPRQHEHTSLPDPMQNKLPFFPFNQKKHSGTTDASPEQGLTLPGVHTNDTNTKNQEVDQNGSHDKLVVPEQKNLASLKQVIPTGTNCKNQEVKQNFSHEEIVRVLSIHGHNPSMMEQDRFKKLVAYLNPMVKMPSFLYLNTHFWNLCQQEESKLKEKLIALRSRVCLSAYVWRYDPRPHLAFLCLTVHYIDDKWEKQQKIIRFHAVNPSCNAKELGDIIWASIMKWHLGGKIFSIILDDAFIDDTVALDVKASLQKQNKLCAYRSFFVVRYATHVLDQVIQVGLDELDTYMGKSAKFSKYTTGPTPSVVQYSNCNYAPSTKDWKHAKKICKILQDFHKHMDSMHSFPSPTNFFDKLWDVKKVVHRKAFMYTSREDEAFSEVREKMKRKFMETWRVCCLHFFMPMVMDPKYRLRHVMSRLRLDCDTFDDDMADYLQEVLDTLASLFNEYSNLVEDHNSTSGAKTSKETVVSGDMLIKYFYQSEYPYGERTLSELYQYLQEPCLTRGDSSVLEWWKEHDLTYPTIALMARDILALPCSIDCKVASRTAIIAITESRSNYWVEELVCVQDWLKPAGRPVLFMPLCFIQSHSYSDQNSHFFIGTTAVESSDDL</sequence>
<dbReference type="Pfam" id="PF05699">
    <property type="entry name" value="Dimer_Tnp_hAT"/>
    <property type="match status" value="1"/>
</dbReference>
<feature type="compositionally biased region" description="Basic and acidic residues" evidence="9">
    <location>
        <begin position="9"/>
        <end position="19"/>
    </location>
</feature>
<dbReference type="GO" id="GO:0008270">
    <property type="term" value="F:zinc ion binding"/>
    <property type="evidence" value="ECO:0007669"/>
    <property type="project" value="UniProtKB-KW"/>
</dbReference>
<comment type="subunit">
    <text evidence="2">Homodimer.</text>
</comment>
<dbReference type="SUPFAM" id="SSF57667">
    <property type="entry name" value="beta-beta-alpha zinc fingers"/>
    <property type="match status" value="1"/>
</dbReference>
<dbReference type="InterPro" id="IPR053031">
    <property type="entry name" value="Cuticle_assoc_protein"/>
</dbReference>
<dbReference type="PANTHER" id="PTHR34396">
    <property type="entry name" value="OS03G0264950 PROTEIN-RELATED"/>
    <property type="match status" value="1"/>
</dbReference>
<dbReference type="OrthoDB" id="1607513at2759"/>
<feature type="region of interest" description="Disordered" evidence="9">
    <location>
        <begin position="80"/>
        <end position="149"/>
    </location>
</feature>
<dbReference type="GO" id="GO:0006357">
    <property type="term" value="P:regulation of transcription by RNA polymerase II"/>
    <property type="evidence" value="ECO:0007669"/>
    <property type="project" value="TreeGrafter"/>
</dbReference>
<evidence type="ECO:0000259" key="10">
    <source>
        <dbReference type="PROSITE" id="PS50808"/>
    </source>
</evidence>
<dbReference type="GO" id="GO:0046983">
    <property type="term" value="F:protein dimerization activity"/>
    <property type="evidence" value="ECO:0007669"/>
    <property type="project" value="InterPro"/>
</dbReference>
<evidence type="ECO:0000256" key="2">
    <source>
        <dbReference type="ARBA" id="ARBA00011738"/>
    </source>
</evidence>
<accession>A0A811NB13</accession>
<feature type="compositionally biased region" description="Polar residues" evidence="9">
    <location>
        <begin position="136"/>
        <end position="149"/>
    </location>
</feature>
<keyword evidence="4 8" id="KW-0863">Zinc-finger</keyword>